<evidence type="ECO:0000313" key="2">
    <source>
        <dbReference type="EMBL" id="MYM95898.1"/>
    </source>
</evidence>
<dbReference type="PANTHER" id="PTHR30015:SF7">
    <property type="entry name" value="TYPE IV METHYL-DIRECTED RESTRICTION ENZYME ECOKMRR"/>
    <property type="match status" value="1"/>
</dbReference>
<dbReference type="AlphaFoldDB" id="A0A845GRR2"/>
<dbReference type="Gene3D" id="3.40.1350.10">
    <property type="match status" value="1"/>
</dbReference>
<reference evidence="2" key="1">
    <citation type="submission" date="2019-12" db="EMBL/GenBank/DDBJ databases">
        <title>Novel species isolated from a subtropical stream in China.</title>
        <authorList>
            <person name="Lu H."/>
        </authorList>
    </citation>
    <scope>NUCLEOTIDE SEQUENCE [LARGE SCALE GENOMIC DNA]</scope>
    <source>
        <strain evidence="2">FT81W</strain>
    </source>
</reference>
<gene>
    <name evidence="2" type="ORF">GTP90_18725</name>
</gene>
<dbReference type="Pfam" id="PF04471">
    <property type="entry name" value="Mrr_cat"/>
    <property type="match status" value="1"/>
</dbReference>
<evidence type="ECO:0000259" key="1">
    <source>
        <dbReference type="Pfam" id="PF04471"/>
    </source>
</evidence>
<accession>A0A845GRR2</accession>
<comment type="caution">
    <text evidence="2">The sequence shown here is derived from an EMBL/GenBank/DDBJ whole genome shotgun (WGS) entry which is preliminary data.</text>
</comment>
<dbReference type="InterPro" id="IPR052906">
    <property type="entry name" value="Type_IV_Methyl-Rstrct_Enzyme"/>
</dbReference>
<dbReference type="InterPro" id="IPR011856">
    <property type="entry name" value="tRNA_endonuc-like_dom_sf"/>
</dbReference>
<sequence length="189" mass="21209">MWRLINLIHAASRVFNWFRLRGLPEHQRRVRQARRVLTKLRTIRGVAAEARLFAYLRKIDPLVFEELVLCAFEEAGAFVVRNLRYSGDGGIDGRVWIPGGGWHALQAKWYGAHINHGHITAFGAALARSGHHRGCFVHCGRTGSAAHHHLKDRRIILISGDRLLALVCSRRLPPPQSNDNGSAAPPARK</sequence>
<keyword evidence="2" id="KW-0255">Endonuclease</keyword>
<protein>
    <submittedName>
        <fullName evidence="2">Restriction endonuclease</fullName>
    </submittedName>
</protein>
<dbReference type="Proteomes" id="UP000447355">
    <property type="component" value="Unassembled WGS sequence"/>
</dbReference>
<dbReference type="GO" id="GO:0009307">
    <property type="term" value="P:DNA restriction-modification system"/>
    <property type="evidence" value="ECO:0007669"/>
    <property type="project" value="InterPro"/>
</dbReference>
<dbReference type="PANTHER" id="PTHR30015">
    <property type="entry name" value="MRR RESTRICTION SYSTEM PROTEIN"/>
    <property type="match status" value="1"/>
</dbReference>
<dbReference type="GO" id="GO:0003677">
    <property type="term" value="F:DNA binding"/>
    <property type="evidence" value="ECO:0007669"/>
    <property type="project" value="InterPro"/>
</dbReference>
<evidence type="ECO:0000313" key="3">
    <source>
        <dbReference type="Proteomes" id="UP000447355"/>
    </source>
</evidence>
<name>A0A845GRR2_9BURK</name>
<dbReference type="GO" id="GO:0015666">
    <property type="term" value="F:restriction endodeoxyribonuclease activity"/>
    <property type="evidence" value="ECO:0007669"/>
    <property type="project" value="TreeGrafter"/>
</dbReference>
<proteinExistence type="predicted"/>
<keyword evidence="2" id="KW-0378">Hydrolase</keyword>
<dbReference type="InterPro" id="IPR011335">
    <property type="entry name" value="Restrct_endonuc-II-like"/>
</dbReference>
<feature type="domain" description="Restriction endonuclease type IV Mrr" evidence="1">
    <location>
        <begin position="56"/>
        <end position="166"/>
    </location>
</feature>
<dbReference type="RefSeq" id="WP_161084988.1">
    <property type="nucleotide sequence ID" value="NZ_WWCX01000035.1"/>
</dbReference>
<dbReference type="InterPro" id="IPR007560">
    <property type="entry name" value="Restrct_endonuc_IV_Mrr"/>
</dbReference>
<keyword evidence="2" id="KW-0540">Nuclease</keyword>
<organism evidence="2 3">
    <name type="scientific">Duganella vulcania</name>
    <dbReference type="NCBI Taxonomy" id="2692166"/>
    <lineage>
        <taxon>Bacteria</taxon>
        <taxon>Pseudomonadati</taxon>
        <taxon>Pseudomonadota</taxon>
        <taxon>Betaproteobacteria</taxon>
        <taxon>Burkholderiales</taxon>
        <taxon>Oxalobacteraceae</taxon>
        <taxon>Telluria group</taxon>
        <taxon>Duganella</taxon>
    </lineage>
</organism>
<dbReference type="SUPFAM" id="SSF52980">
    <property type="entry name" value="Restriction endonuclease-like"/>
    <property type="match status" value="1"/>
</dbReference>
<dbReference type="EMBL" id="WWCX01000035">
    <property type="protein sequence ID" value="MYM95898.1"/>
    <property type="molecule type" value="Genomic_DNA"/>
</dbReference>